<accession>A0A8H7SU81</accession>
<feature type="domain" description="C2H2-type" evidence="2">
    <location>
        <begin position="124"/>
        <end position="147"/>
    </location>
</feature>
<name>A0A8H7SU81_9FUNG</name>
<comment type="caution">
    <text evidence="3">The sequence shown here is derived from an EMBL/GenBank/DDBJ whole genome shotgun (WGS) entry which is preliminary data.</text>
</comment>
<dbReference type="PANTHER" id="PTHR21354:SF0">
    <property type="entry name" value="ZINC FINGER PROTEIN 511"/>
    <property type="match status" value="1"/>
</dbReference>
<proteinExistence type="predicted"/>
<gene>
    <name evidence="3" type="ORF">INT48_007165</name>
</gene>
<keyword evidence="4" id="KW-1185">Reference proteome</keyword>
<evidence type="ECO:0000313" key="3">
    <source>
        <dbReference type="EMBL" id="KAG2234417.1"/>
    </source>
</evidence>
<feature type="compositionally biased region" description="Basic and acidic residues" evidence="1">
    <location>
        <begin position="243"/>
        <end position="259"/>
    </location>
</feature>
<reference evidence="3" key="1">
    <citation type="submission" date="2021-01" db="EMBL/GenBank/DDBJ databases">
        <title>Metabolic potential, ecology and presence of endohyphal bacteria is reflected in genomic diversity of Mucoromycotina.</title>
        <authorList>
            <person name="Muszewska A."/>
            <person name="Okrasinska A."/>
            <person name="Steczkiewicz K."/>
            <person name="Drgas O."/>
            <person name="Orlowska M."/>
            <person name="Perlinska-Lenart U."/>
            <person name="Aleksandrzak-Piekarczyk T."/>
            <person name="Szatraj K."/>
            <person name="Zielenkiewicz U."/>
            <person name="Pilsyk S."/>
            <person name="Malc E."/>
            <person name="Mieczkowski P."/>
            <person name="Kruszewska J.S."/>
            <person name="Biernat P."/>
            <person name="Pawlowska J."/>
        </authorList>
    </citation>
    <scope>NUCLEOTIDE SEQUENCE</scope>
    <source>
        <strain evidence="3">WA0000018081</strain>
    </source>
</reference>
<dbReference type="PANTHER" id="PTHR21354">
    <property type="entry name" value="ZINC FINGER PROTEIN 511"/>
    <property type="match status" value="1"/>
</dbReference>
<organism evidence="3 4">
    <name type="scientific">Thamnidium elegans</name>
    <dbReference type="NCBI Taxonomy" id="101142"/>
    <lineage>
        <taxon>Eukaryota</taxon>
        <taxon>Fungi</taxon>
        <taxon>Fungi incertae sedis</taxon>
        <taxon>Mucoromycota</taxon>
        <taxon>Mucoromycotina</taxon>
        <taxon>Mucoromycetes</taxon>
        <taxon>Mucorales</taxon>
        <taxon>Mucorineae</taxon>
        <taxon>Mucoraceae</taxon>
        <taxon>Thamnidium</taxon>
    </lineage>
</organism>
<feature type="domain" description="C2H2-type" evidence="2">
    <location>
        <begin position="61"/>
        <end position="82"/>
    </location>
</feature>
<protein>
    <recommendedName>
        <fullName evidence="2">C2H2-type domain-containing protein</fullName>
    </recommendedName>
</protein>
<feature type="compositionally biased region" description="Basic residues" evidence="1">
    <location>
        <begin position="260"/>
        <end position="272"/>
    </location>
</feature>
<feature type="compositionally biased region" description="Basic and acidic residues" evidence="1">
    <location>
        <begin position="184"/>
        <end position="207"/>
    </location>
</feature>
<dbReference type="AlphaFoldDB" id="A0A8H7SU81"/>
<dbReference type="SMART" id="SM00355">
    <property type="entry name" value="ZnF_C2H2"/>
    <property type="match status" value="3"/>
</dbReference>
<dbReference type="InterPro" id="IPR013087">
    <property type="entry name" value="Znf_C2H2_type"/>
</dbReference>
<dbReference type="EMBL" id="JAEPRE010000053">
    <property type="protein sequence ID" value="KAG2234417.1"/>
    <property type="molecule type" value="Genomic_DNA"/>
</dbReference>
<dbReference type="InterPro" id="IPR039258">
    <property type="entry name" value="ZNF511"/>
</dbReference>
<dbReference type="PROSITE" id="PS00028">
    <property type="entry name" value="ZINC_FINGER_C2H2_1"/>
    <property type="match status" value="2"/>
</dbReference>
<evidence type="ECO:0000259" key="2">
    <source>
        <dbReference type="PROSITE" id="PS00028"/>
    </source>
</evidence>
<feature type="region of interest" description="Disordered" evidence="1">
    <location>
        <begin position="227"/>
        <end position="284"/>
    </location>
</feature>
<feature type="region of interest" description="Disordered" evidence="1">
    <location>
        <begin position="184"/>
        <end position="208"/>
    </location>
</feature>
<evidence type="ECO:0000313" key="4">
    <source>
        <dbReference type="Proteomes" id="UP000613177"/>
    </source>
</evidence>
<dbReference type="Proteomes" id="UP000613177">
    <property type="component" value="Unassembled WGS sequence"/>
</dbReference>
<evidence type="ECO:0000256" key="1">
    <source>
        <dbReference type="SAM" id="MobiDB-lite"/>
    </source>
</evidence>
<sequence length="284" mass="33813">MSTIYIPQKRIYAPNDPFFEEGNIALRAIWLQKQAQSELEIQMIQQEVSQLSQERSHTIYCDECRVTYPSITAYESHYEAVHRNVCLECLKIFPGFEWLQLHIDEFHNTLLQIKKERGDKIHKCYVEDCKKVFSDPRKRRLHLVDKHNYPRHFPFDLVYTGTLSFEERKIRDQKNKARIQRHNMEKGDVDMSKNEESAVKDNGKGDVDMDELVTNMSRLKIPKSISFGHVKSSVPQHRHHEKLKPTTKQDDVEMKEKKVYSRPRKRGPKNKKQKEQQQEQMMEE</sequence>